<evidence type="ECO:0000313" key="2">
    <source>
        <dbReference type="EMBL" id="MCW8335982.1"/>
    </source>
</evidence>
<sequence>MNIRRLAIALGGVMLASSAYAESPYRFSVGAEHWWGSTKVNEVRKDDASIPSFNASFEHDLPYLPDVSFRYTSIDADYMAFDKYDFTFYYSLIDHDLLHFDAGIALSQFSNSKYVATVGTPNTDTFDELTWNWYGKAAINIDGTNFDIIGQIDFGDSKGLKTTDMVAGGQYRWQLPSGELALKGGYRVIDIESDQFEVDVDGHKPFIFVDGWFVGAEYVF</sequence>
<organism evidence="2 3">
    <name type="scientific">Vibrio paucivorans</name>
    <dbReference type="NCBI Taxonomy" id="2829489"/>
    <lineage>
        <taxon>Bacteria</taxon>
        <taxon>Pseudomonadati</taxon>
        <taxon>Pseudomonadota</taxon>
        <taxon>Gammaproteobacteria</taxon>
        <taxon>Vibrionales</taxon>
        <taxon>Vibrionaceae</taxon>
        <taxon>Vibrio</taxon>
    </lineage>
</organism>
<dbReference type="InterPro" id="IPR026387">
    <property type="entry name" value="OMP_w_GlyGly"/>
</dbReference>
<keyword evidence="3" id="KW-1185">Reference proteome</keyword>
<name>A0A9X3HUC8_9VIBR</name>
<evidence type="ECO:0000313" key="3">
    <source>
        <dbReference type="Proteomes" id="UP001155586"/>
    </source>
</evidence>
<dbReference type="NCBIfam" id="TIGR04219">
    <property type="entry name" value="OMP_w_GlyGly"/>
    <property type="match status" value="1"/>
</dbReference>
<feature type="signal peptide" evidence="1">
    <location>
        <begin position="1"/>
        <end position="21"/>
    </location>
</feature>
<comment type="caution">
    <text evidence="2">The sequence shown here is derived from an EMBL/GenBank/DDBJ whole genome shotgun (WGS) entry which is preliminary data.</text>
</comment>
<proteinExistence type="predicted"/>
<keyword evidence="1" id="KW-0732">Signal</keyword>
<dbReference type="Proteomes" id="UP001155586">
    <property type="component" value="Unassembled WGS sequence"/>
</dbReference>
<dbReference type="RefSeq" id="WP_265689058.1">
    <property type="nucleotide sequence ID" value="NZ_JAKRRX010000163.1"/>
</dbReference>
<gene>
    <name evidence="2" type="ORF">MD483_19400</name>
</gene>
<evidence type="ECO:0000256" key="1">
    <source>
        <dbReference type="SAM" id="SignalP"/>
    </source>
</evidence>
<dbReference type="AlphaFoldDB" id="A0A9X3HUC8"/>
<protein>
    <submittedName>
        <fullName evidence="2">TIGR04219 family outer membrane beta-barrel protein</fullName>
    </submittedName>
</protein>
<reference evidence="2" key="1">
    <citation type="submission" date="2022-02" db="EMBL/GenBank/DDBJ databases">
        <title>Vibrio sp. nov., a new bacterium isolated from Bohai sea, China.</title>
        <authorList>
            <person name="Yuan Y."/>
        </authorList>
    </citation>
    <scope>NUCLEOTIDE SEQUENCE</scope>
    <source>
        <strain evidence="2">DBSS07</strain>
    </source>
</reference>
<accession>A0A9X3HUC8</accession>
<dbReference type="EMBL" id="JAKRRX010000163">
    <property type="protein sequence ID" value="MCW8335982.1"/>
    <property type="molecule type" value="Genomic_DNA"/>
</dbReference>
<feature type="chain" id="PRO_5040972749" evidence="1">
    <location>
        <begin position="22"/>
        <end position="220"/>
    </location>
</feature>